<feature type="compositionally biased region" description="Basic and acidic residues" evidence="9">
    <location>
        <begin position="64"/>
        <end position="91"/>
    </location>
</feature>
<keyword evidence="6 10" id="KW-0472">Membrane</keyword>
<evidence type="ECO:0000256" key="6">
    <source>
        <dbReference type="ARBA" id="ARBA00023136"/>
    </source>
</evidence>
<evidence type="ECO:0000256" key="10">
    <source>
        <dbReference type="SAM" id="Phobius"/>
    </source>
</evidence>
<feature type="transmembrane region" description="Helical" evidence="10">
    <location>
        <begin position="472"/>
        <end position="491"/>
    </location>
</feature>
<keyword evidence="4 10" id="KW-0812">Transmembrane</keyword>
<dbReference type="Pfam" id="PF02537">
    <property type="entry name" value="CRCB"/>
    <property type="match status" value="2"/>
</dbReference>
<evidence type="ECO:0000256" key="7">
    <source>
        <dbReference type="ARBA" id="ARBA00035120"/>
    </source>
</evidence>
<dbReference type="STRING" id="576137.A0A1L7WX47"/>
<dbReference type="EMBL" id="FJOG01000009">
    <property type="protein sequence ID" value="CZR57344.1"/>
    <property type="molecule type" value="Genomic_DNA"/>
</dbReference>
<dbReference type="GO" id="GO:0005886">
    <property type="term" value="C:plasma membrane"/>
    <property type="evidence" value="ECO:0007669"/>
    <property type="project" value="UniProtKB-SubCell"/>
</dbReference>
<evidence type="ECO:0000256" key="8">
    <source>
        <dbReference type="ARBA" id="ARBA00035585"/>
    </source>
</evidence>
<feature type="region of interest" description="Disordered" evidence="9">
    <location>
        <begin position="155"/>
        <end position="178"/>
    </location>
</feature>
<comment type="subcellular location">
    <subcellularLocation>
        <location evidence="2">Cell membrane</location>
        <topology evidence="2">Multi-pass membrane protein</topology>
    </subcellularLocation>
</comment>
<feature type="transmembrane region" description="Helical" evidence="10">
    <location>
        <begin position="440"/>
        <end position="460"/>
    </location>
</feature>
<comment type="similarity">
    <text evidence="7">Belongs to the fluoride channel Fluc/FEX (TC 1.A.43) family.</text>
</comment>
<feature type="compositionally biased region" description="Basic and acidic residues" evidence="9">
    <location>
        <begin position="25"/>
        <end position="41"/>
    </location>
</feature>
<sequence length="571" mass="63293">MAASNADATGAENTARRQGIVSYHSESRRDTSARRPSRDAGYDATDNYANLNEIAASSPVQNDDGQHLHRVRTLEERRSHHSGETSREARRQSLARTISHSSRRPRNSRRSSQGGTSYDIPDNYVNLDELATPSPVENPNEEPVYLHKSLEEAKKQEQQYERNQIRQRREELAVGQKPKEEKDEEKVVHHVSRFATQLYTISYLILFSFFGTLARLGLQAITFYPGAPVVFSELWANVGGSLVMGFLSEDRMLFKEEWGTPEYDQQLQKAKEQSQDEESGSSTDQAIDLAAAKKAHAATKKTIPLYIGLATGFCGCFTSFSSFIRDAYLAMSNALPTPLNHPADYGVFESSTSTVSRNGGYSFMALLAVIVTTVSLSISALHIGAHLAIFSEPWTPTMPFSFCRKFLDRLAVVLAWGCWLGAIFLAIWPPDRHDNPPEIWRGRAVFALVFAPLGCLGRFYASIYLNSKISSFPLGTFVVNIFGTAIIGMSYDLQHVPLGGAIGCQVLQGIEDGFCGCLTTISTWVSELSSLRRRNAYRYGAASVVIAFCFLVVIMGSLQWTKGFSALQCTH</sequence>
<keyword evidence="5 10" id="KW-1133">Transmembrane helix</keyword>
<gene>
    <name evidence="11" type="ORF">PAC_07233</name>
</gene>
<evidence type="ECO:0000256" key="9">
    <source>
        <dbReference type="SAM" id="MobiDB-lite"/>
    </source>
</evidence>
<comment type="catalytic activity">
    <reaction evidence="8">
        <text>fluoride(in) = fluoride(out)</text>
        <dbReference type="Rhea" id="RHEA:76159"/>
        <dbReference type="ChEBI" id="CHEBI:17051"/>
    </reaction>
    <physiologicalReaction direction="left-to-right" evidence="8">
        <dbReference type="Rhea" id="RHEA:76160"/>
    </physiologicalReaction>
</comment>
<dbReference type="OrthoDB" id="409792at2759"/>
<protein>
    <submittedName>
        <fullName evidence="11">Related to chromosome condensation protein (CrcB)</fullName>
    </submittedName>
</protein>
<evidence type="ECO:0000313" key="11">
    <source>
        <dbReference type="EMBL" id="CZR57344.1"/>
    </source>
</evidence>
<keyword evidence="3" id="KW-1003">Cell membrane</keyword>
<keyword evidence="12" id="KW-1185">Reference proteome</keyword>
<dbReference type="AlphaFoldDB" id="A0A1L7WX47"/>
<dbReference type="PANTHER" id="PTHR28259:SF1">
    <property type="entry name" value="FLUORIDE EXPORT PROTEIN 1-RELATED"/>
    <property type="match status" value="1"/>
</dbReference>
<proteinExistence type="inferred from homology"/>
<evidence type="ECO:0000256" key="4">
    <source>
        <dbReference type="ARBA" id="ARBA00022692"/>
    </source>
</evidence>
<feature type="transmembrane region" description="Helical" evidence="10">
    <location>
        <begin position="410"/>
        <end position="428"/>
    </location>
</feature>
<reference evidence="11 12" key="1">
    <citation type="submission" date="2016-03" db="EMBL/GenBank/DDBJ databases">
        <authorList>
            <person name="Ploux O."/>
        </authorList>
    </citation>
    <scope>NUCLEOTIDE SEQUENCE [LARGE SCALE GENOMIC DNA]</scope>
    <source>
        <strain evidence="11 12">UAMH 11012</strain>
    </source>
</reference>
<organism evidence="11 12">
    <name type="scientific">Phialocephala subalpina</name>
    <dbReference type="NCBI Taxonomy" id="576137"/>
    <lineage>
        <taxon>Eukaryota</taxon>
        <taxon>Fungi</taxon>
        <taxon>Dikarya</taxon>
        <taxon>Ascomycota</taxon>
        <taxon>Pezizomycotina</taxon>
        <taxon>Leotiomycetes</taxon>
        <taxon>Helotiales</taxon>
        <taxon>Mollisiaceae</taxon>
        <taxon>Phialocephala</taxon>
        <taxon>Phialocephala fortinii species complex</taxon>
    </lineage>
</organism>
<feature type="region of interest" description="Disordered" evidence="9">
    <location>
        <begin position="1"/>
        <end position="123"/>
    </location>
</feature>
<feature type="transmembrane region" description="Helical" evidence="10">
    <location>
        <begin position="303"/>
        <end position="324"/>
    </location>
</feature>
<dbReference type="Proteomes" id="UP000184330">
    <property type="component" value="Unassembled WGS sequence"/>
</dbReference>
<comment type="function">
    <text evidence="1">Fluoride channel required for the rapid expulsion of cytoplasmic fluoride.</text>
</comment>
<dbReference type="PANTHER" id="PTHR28259">
    <property type="entry name" value="FLUORIDE EXPORT PROTEIN 1-RELATED"/>
    <property type="match status" value="1"/>
</dbReference>
<feature type="transmembrane region" description="Helical" evidence="10">
    <location>
        <begin position="224"/>
        <end position="247"/>
    </location>
</feature>
<evidence type="ECO:0000313" key="12">
    <source>
        <dbReference type="Proteomes" id="UP000184330"/>
    </source>
</evidence>
<feature type="transmembrane region" description="Helical" evidence="10">
    <location>
        <begin position="363"/>
        <end position="389"/>
    </location>
</feature>
<dbReference type="InterPro" id="IPR003691">
    <property type="entry name" value="FluC"/>
</dbReference>
<accession>A0A1L7WX47</accession>
<evidence type="ECO:0000256" key="1">
    <source>
        <dbReference type="ARBA" id="ARBA00002598"/>
    </source>
</evidence>
<evidence type="ECO:0000256" key="3">
    <source>
        <dbReference type="ARBA" id="ARBA00022475"/>
    </source>
</evidence>
<dbReference type="GO" id="GO:1903425">
    <property type="term" value="F:fluoride transmembrane transporter activity"/>
    <property type="evidence" value="ECO:0007669"/>
    <property type="project" value="TreeGrafter"/>
</dbReference>
<evidence type="ECO:0000256" key="2">
    <source>
        <dbReference type="ARBA" id="ARBA00004651"/>
    </source>
</evidence>
<feature type="transmembrane region" description="Helical" evidence="10">
    <location>
        <begin position="198"/>
        <end position="218"/>
    </location>
</feature>
<evidence type="ECO:0000256" key="5">
    <source>
        <dbReference type="ARBA" id="ARBA00022989"/>
    </source>
</evidence>
<feature type="transmembrane region" description="Helical" evidence="10">
    <location>
        <begin position="536"/>
        <end position="558"/>
    </location>
</feature>
<name>A0A1L7WX47_9HELO</name>